<dbReference type="SUPFAM" id="SSF48403">
    <property type="entry name" value="Ankyrin repeat"/>
    <property type="match status" value="1"/>
</dbReference>
<dbReference type="InterPro" id="IPR036770">
    <property type="entry name" value="Ankyrin_rpt-contain_sf"/>
</dbReference>
<name>A2SMQ5_METPP</name>
<dbReference type="PANTHER" id="PTHR24198">
    <property type="entry name" value="ANKYRIN REPEAT AND PROTEIN KINASE DOMAIN-CONTAINING PROTEIN"/>
    <property type="match status" value="1"/>
</dbReference>
<keyword evidence="4" id="KW-0614">Plasmid</keyword>
<reference evidence="4 5" key="1">
    <citation type="journal article" date="2007" name="J. Bacteriol.">
        <title>Whole-genome analysis of the methyl tert-butyl ether-degrading beta-proteobacterium Methylibium petroleiphilum PM1.</title>
        <authorList>
            <person name="Kane S.R."/>
            <person name="Chakicherla A.Y."/>
            <person name="Chain P.S.G."/>
            <person name="Schmidt R."/>
            <person name="Shin M.W."/>
            <person name="Legler T.C."/>
            <person name="Scow K.M."/>
            <person name="Larimer F.W."/>
            <person name="Lucas S.M."/>
            <person name="Richardson P.M."/>
            <person name="Hristova K.R."/>
        </authorList>
    </citation>
    <scope>NUCLEOTIDE SEQUENCE [LARGE SCALE GENOMIC DNA]</scope>
    <source>
        <strain evidence="5">ATCC BAA-1232 / LMG 22953 / PM1</strain>
        <plasmid evidence="4 5">RPME01</plasmid>
    </source>
</reference>
<feature type="repeat" description="ANK" evidence="3">
    <location>
        <begin position="110"/>
        <end position="142"/>
    </location>
</feature>
<evidence type="ECO:0000256" key="3">
    <source>
        <dbReference type="PROSITE-ProRule" id="PRU00023"/>
    </source>
</evidence>
<protein>
    <submittedName>
        <fullName evidence="4">Uncharacterized protein</fullName>
    </submittedName>
</protein>
<gene>
    <name evidence="4" type="ordered locus">Mpe_B0065</name>
</gene>
<dbReference type="eggNOG" id="COG0666">
    <property type="taxonomic scope" value="Bacteria"/>
</dbReference>
<organism evidence="4 5">
    <name type="scientific">Methylibium petroleiphilum (strain ATCC BAA-1232 / LMG 22953 / PM1)</name>
    <dbReference type="NCBI Taxonomy" id="420662"/>
    <lineage>
        <taxon>Bacteria</taxon>
        <taxon>Pseudomonadati</taxon>
        <taxon>Pseudomonadota</taxon>
        <taxon>Betaproteobacteria</taxon>
        <taxon>Burkholderiales</taxon>
        <taxon>Sphaerotilaceae</taxon>
        <taxon>Methylibium</taxon>
    </lineage>
</organism>
<dbReference type="Gene3D" id="1.25.40.20">
    <property type="entry name" value="Ankyrin repeat-containing domain"/>
    <property type="match status" value="1"/>
</dbReference>
<accession>A2SMQ5</accession>
<dbReference type="RefSeq" id="WP_011831461.1">
    <property type="nucleotide sequence ID" value="NC_008826.1"/>
</dbReference>
<dbReference type="KEGG" id="mpt:Mpe_B0065"/>
<evidence type="ECO:0000313" key="5">
    <source>
        <dbReference type="Proteomes" id="UP000000366"/>
    </source>
</evidence>
<dbReference type="SMART" id="SM00248">
    <property type="entry name" value="ANK"/>
    <property type="match status" value="3"/>
</dbReference>
<evidence type="ECO:0000256" key="1">
    <source>
        <dbReference type="ARBA" id="ARBA00022737"/>
    </source>
</evidence>
<keyword evidence="1" id="KW-0677">Repeat</keyword>
<dbReference type="AlphaFoldDB" id="A2SMQ5"/>
<dbReference type="Pfam" id="PF12796">
    <property type="entry name" value="Ank_2"/>
    <property type="match status" value="1"/>
</dbReference>
<dbReference type="Proteomes" id="UP000000366">
    <property type="component" value="Plasmid RPME01"/>
</dbReference>
<sequence length="210" mass="22489">MSLKLVSAEAQRAALLWLVGSRAPVPLLCAVIPRLGDLTGVNTDGNSVSEVLVGLNDERVMAALLRSRWSASSQAISGWTAPTVAVDRNALRSLELMLRSGVSPDLRNGNQTTALMIAARQNNLEAMKHLLRAGAKPDLADRQGFTAAHWAVHKDRPLTLKVLSMLRRHGADLLTVDVHGRTCFELASSYAAELQRLGAAVRAEQLAAAG</sequence>
<dbReference type="EMBL" id="CP000556">
    <property type="protein sequence ID" value="ABM96844.1"/>
    <property type="molecule type" value="Genomic_DNA"/>
</dbReference>
<dbReference type="HOGENOM" id="CLU_1308947_0_0_4"/>
<keyword evidence="2 3" id="KW-0040">ANK repeat</keyword>
<dbReference type="PROSITE" id="PS50088">
    <property type="entry name" value="ANK_REPEAT"/>
    <property type="match status" value="1"/>
</dbReference>
<dbReference type="PROSITE" id="PS50297">
    <property type="entry name" value="ANK_REP_REGION"/>
    <property type="match status" value="1"/>
</dbReference>
<proteinExistence type="predicted"/>
<dbReference type="PANTHER" id="PTHR24198:SF165">
    <property type="entry name" value="ANKYRIN REPEAT-CONTAINING PROTEIN-RELATED"/>
    <property type="match status" value="1"/>
</dbReference>
<evidence type="ECO:0000313" key="4">
    <source>
        <dbReference type="EMBL" id="ABM96844.1"/>
    </source>
</evidence>
<evidence type="ECO:0000256" key="2">
    <source>
        <dbReference type="ARBA" id="ARBA00023043"/>
    </source>
</evidence>
<geneLocation type="plasmid" evidence="4 5">
    <name>RPME01</name>
</geneLocation>
<dbReference type="InterPro" id="IPR002110">
    <property type="entry name" value="Ankyrin_rpt"/>
</dbReference>
<keyword evidence="5" id="KW-1185">Reference proteome</keyword>